<dbReference type="AlphaFoldDB" id="A0A285CKQ0"/>
<accession>A0A285CKQ0</accession>
<organism evidence="2 3">
    <name type="scientific">Bacillus oleivorans</name>
    <dbReference type="NCBI Taxonomy" id="1448271"/>
    <lineage>
        <taxon>Bacteria</taxon>
        <taxon>Bacillati</taxon>
        <taxon>Bacillota</taxon>
        <taxon>Bacilli</taxon>
        <taxon>Bacillales</taxon>
        <taxon>Bacillaceae</taxon>
        <taxon>Bacillus</taxon>
    </lineage>
</organism>
<dbReference type="Pfam" id="PF24124">
    <property type="entry name" value="YphA"/>
    <property type="match status" value="1"/>
</dbReference>
<proteinExistence type="predicted"/>
<feature type="transmembrane region" description="Helical" evidence="1">
    <location>
        <begin position="131"/>
        <end position="150"/>
    </location>
</feature>
<feature type="transmembrane region" description="Helical" evidence="1">
    <location>
        <begin position="51"/>
        <end position="71"/>
    </location>
</feature>
<keyword evidence="1" id="KW-0472">Membrane</keyword>
<name>A0A285CKQ0_9BACI</name>
<dbReference type="PIRSF" id="PIRSF036710">
    <property type="entry name" value="YphA_Bacsu"/>
    <property type="match status" value="1"/>
</dbReference>
<evidence type="ECO:0000256" key="1">
    <source>
        <dbReference type="SAM" id="Phobius"/>
    </source>
</evidence>
<sequence length="205" mass="23979">MNGWFFYCCLWSCWIVLTFIVPKSLPYRFYIGCFILMSIILSIYKVPIFHWSVNLTILIWMIGCMVSFAALPFSKRLYQICVSFIVMLVYVVFLLFELYDPIWVIVDRRWLLSFIIGTIAILMNVKLLDRIAATIIGLGMGEFLFAYVLFTTGIKWDITTPHFLDLCSSIGILILLWSGFEFVIYYLKKIYTPPSQIEKEKHKPG</sequence>
<feature type="transmembrane region" description="Helical" evidence="1">
    <location>
        <begin position="108"/>
        <end position="125"/>
    </location>
</feature>
<protein>
    <submittedName>
        <fullName evidence="2">Uncharacterized protein</fullName>
    </submittedName>
</protein>
<keyword evidence="1" id="KW-0812">Transmembrane</keyword>
<reference evidence="2 3" key="1">
    <citation type="submission" date="2017-08" db="EMBL/GenBank/DDBJ databases">
        <authorList>
            <person name="de Groot N.N."/>
        </authorList>
    </citation>
    <scope>NUCLEOTIDE SEQUENCE [LARGE SCALE GENOMIC DNA]</scope>
    <source>
        <strain evidence="2 3">JC228</strain>
    </source>
</reference>
<dbReference type="EMBL" id="OAOP01000002">
    <property type="protein sequence ID" value="SNX68129.1"/>
    <property type="molecule type" value="Genomic_DNA"/>
</dbReference>
<evidence type="ECO:0000313" key="3">
    <source>
        <dbReference type="Proteomes" id="UP000219546"/>
    </source>
</evidence>
<feature type="transmembrane region" description="Helical" evidence="1">
    <location>
        <begin position="162"/>
        <end position="187"/>
    </location>
</feature>
<dbReference type="InterPro" id="IPR014617">
    <property type="entry name" value="YphA_Bacsu"/>
</dbReference>
<dbReference type="Proteomes" id="UP000219546">
    <property type="component" value="Unassembled WGS sequence"/>
</dbReference>
<feature type="transmembrane region" description="Helical" evidence="1">
    <location>
        <begin position="5"/>
        <end position="21"/>
    </location>
</feature>
<keyword evidence="1" id="KW-1133">Transmembrane helix</keyword>
<evidence type="ECO:0000313" key="2">
    <source>
        <dbReference type="EMBL" id="SNX68129.1"/>
    </source>
</evidence>
<feature type="transmembrane region" description="Helical" evidence="1">
    <location>
        <begin position="77"/>
        <end position="96"/>
    </location>
</feature>
<keyword evidence="3" id="KW-1185">Reference proteome</keyword>
<gene>
    <name evidence="2" type="ORF">SAMN05877753_102338</name>
</gene>
<feature type="transmembrane region" description="Helical" evidence="1">
    <location>
        <begin position="27"/>
        <end position="44"/>
    </location>
</feature>